<gene>
    <name evidence="5" type="ORF">A2319_04130</name>
</gene>
<dbReference type="InterPro" id="IPR013519">
    <property type="entry name" value="Int_alpha_beta-p"/>
</dbReference>
<name>A0A1G2BG50_9BACT</name>
<dbReference type="SUPFAM" id="SSF69318">
    <property type="entry name" value="Integrin alpha N-terminal domain"/>
    <property type="match status" value="2"/>
</dbReference>
<organism evidence="5 6">
    <name type="scientific">Candidatus Kerfeldbacteria bacterium RIFOXYB2_FULL_38_14</name>
    <dbReference type="NCBI Taxonomy" id="1798547"/>
    <lineage>
        <taxon>Bacteria</taxon>
        <taxon>Candidatus Kerfeldiibacteriota</taxon>
    </lineage>
</organism>
<keyword evidence="3" id="KW-0378">Hydrolase</keyword>
<dbReference type="EMBL" id="MHKI01000008">
    <property type="protein sequence ID" value="OGY87519.1"/>
    <property type="molecule type" value="Genomic_DNA"/>
</dbReference>
<sequence length="515" mass="55184">MKKLGGIISLVFLSVFLSFQPFVAVAISPSSFIKPAYCGKNCLLTTNADVAMEGENGSTDGGWYDLGDEYSYDLNNRGDVNGDGKTDLVMAAPGYGADDKGKIYIYYGPLTSNTTTKPDAVILGEADDDRAGTAIAVGDTNQDGYDDVMIGAPFHDYNGTFLNGAVYIVYGPIDGEHHLSSADVVLYGENGAVVDDGTAGDMFGLAVKSADFNKDGYLDLVASAPRHQQGVVYIFYGPIINTQSVIEADETISETRIGENFNEVWNNFGITLTVGDANGDTIPDVGATEYYSDADGLFFGSSVLFNGPFSGKKTTIDADSMFMAGEHNDGTYFSTSILEIINDINGDGINDVAVGEDQDDRHSPYVFSDYGKTYIFYGPLPNAVSDKEANVIITGEQFQSGFGDAIEGAGDLNQDGYNDLLVSATYLDTNAGENVGGVYVIHGPLKPGFYGARFLSSKIIMGTVDHNGIGKRLASMTDLNNDQHIDIVTSTPWYPYFGDDISKGAAYLFFTDNSW</sequence>
<dbReference type="PANTHER" id="PTHR23221:SF7">
    <property type="entry name" value="PHOSPHATIDYLINOSITOL-GLYCAN-SPECIFIC PHOSPHOLIPASE D"/>
    <property type="match status" value="1"/>
</dbReference>
<dbReference type="Proteomes" id="UP000176420">
    <property type="component" value="Unassembled WGS sequence"/>
</dbReference>
<protein>
    <submittedName>
        <fullName evidence="5">Uncharacterized protein</fullName>
    </submittedName>
</protein>
<dbReference type="PANTHER" id="PTHR23221">
    <property type="entry name" value="GLYCOSYLPHOSPHATIDYLINOSITOL PHOSPHOLIPASE D"/>
    <property type="match status" value="1"/>
</dbReference>
<keyword evidence="1" id="KW-0732">Signal</keyword>
<evidence type="ECO:0000256" key="3">
    <source>
        <dbReference type="ARBA" id="ARBA00022801"/>
    </source>
</evidence>
<dbReference type="AlphaFoldDB" id="A0A1G2BG50"/>
<dbReference type="PRINTS" id="PR01185">
    <property type="entry name" value="INTEGRINA"/>
</dbReference>
<keyword evidence="2" id="KW-0677">Repeat</keyword>
<evidence type="ECO:0000313" key="5">
    <source>
        <dbReference type="EMBL" id="OGY87519.1"/>
    </source>
</evidence>
<dbReference type="SMART" id="SM00191">
    <property type="entry name" value="Int_alpha"/>
    <property type="match status" value="6"/>
</dbReference>
<proteinExistence type="predicted"/>
<accession>A0A1G2BG50</accession>
<comment type="caution">
    <text evidence="5">The sequence shown here is derived from an EMBL/GenBank/DDBJ whole genome shotgun (WGS) entry which is preliminary data.</text>
</comment>
<dbReference type="PROSITE" id="PS51470">
    <property type="entry name" value="FG_GAP"/>
    <property type="match status" value="4"/>
</dbReference>
<reference evidence="5 6" key="1">
    <citation type="journal article" date="2016" name="Nat. Commun.">
        <title>Thousands of microbial genomes shed light on interconnected biogeochemical processes in an aquifer system.</title>
        <authorList>
            <person name="Anantharaman K."/>
            <person name="Brown C.T."/>
            <person name="Hug L.A."/>
            <person name="Sharon I."/>
            <person name="Castelle C.J."/>
            <person name="Probst A.J."/>
            <person name="Thomas B.C."/>
            <person name="Singh A."/>
            <person name="Wilkins M.J."/>
            <person name="Karaoz U."/>
            <person name="Brodie E.L."/>
            <person name="Williams K.H."/>
            <person name="Hubbard S.S."/>
            <person name="Banfield J.F."/>
        </authorList>
    </citation>
    <scope>NUCLEOTIDE SEQUENCE [LARGE SCALE GENOMIC DNA]</scope>
</reference>
<evidence type="ECO:0000256" key="4">
    <source>
        <dbReference type="ARBA" id="ARBA00023180"/>
    </source>
</evidence>
<dbReference type="Pfam" id="PF01839">
    <property type="entry name" value="FG-GAP"/>
    <property type="match status" value="4"/>
</dbReference>
<evidence type="ECO:0000256" key="2">
    <source>
        <dbReference type="ARBA" id="ARBA00022737"/>
    </source>
</evidence>
<dbReference type="GO" id="GO:0008305">
    <property type="term" value="C:integrin complex"/>
    <property type="evidence" value="ECO:0007669"/>
    <property type="project" value="InterPro"/>
</dbReference>
<dbReference type="Gene3D" id="2.130.10.130">
    <property type="entry name" value="Integrin alpha, N-terminal"/>
    <property type="match status" value="3"/>
</dbReference>
<dbReference type="GO" id="GO:0007155">
    <property type="term" value="P:cell adhesion"/>
    <property type="evidence" value="ECO:0007669"/>
    <property type="project" value="InterPro"/>
</dbReference>
<dbReference type="InterPro" id="IPR028994">
    <property type="entry name" value="Integrin_alpha_N"/>
</dbReference>
<keyword evidence="4" id="KW-0325">Glycoprotein</keyword>
<dbReference type="GO" id="GO:0016787">
    <property type="term" value="F:hydrolase activity"/>
    <property type="evidence" value="ECO:0007669"/>
    <property type="project" value="UniProtKB-KW"/>
</dbReference>
<dbReference type="InterPro" id="IPR013517">
    <property type="entry name" value="FG-GAP"/>
</dbReference>
<evidence type="ECO:0000313" key="6">
    <source>
        <dbReference type="Proteomes" id="UP000176420"/>
    </source>
</evidence>
<evidence type="ECO:0000256" key="1">
    <source>
        <dbReference type="ARBA" id="ARBA00022729"/>
    </source>
</evidence>
<dbReference type="InterPro" id="IPR000413">
    <property type="entry name" value="Integrin_alpha"/>
</dbReference>